<protein>
    <submittedName>
        <fullName evidence="2">Uncharacterized protein</fullName>
    </submittedName>
</protein>
<proteinExistence type="predicted"/>
<keyword evidence="1" id="KW-0812">Transmembrane</keyword>
<gene>
    <name evidence="2" type="ORF">OXH55_16095</name>
</gene>
<feature type="transmembrane region" description="Helical" evidence="1">
    <location>
        <begin position="96"/>
        <end position="117"/>
    </location>
</feature>
<dbReference type="EMBL" id="JAPQES010000006">
    <property type="protein sequence ID" value="MCY6372152.1"/>
    <property type="molecule type" value="Genomic_DNA"/>
</dbReference>
<evidence type="ECO:0000256" key="1">
    <source>
        <dbReference type="SAM" id="Phobius"/>
    </source>
</evidence>
<name>A0ABT4CSW9_9CLOT</name>
<organism evidence="2 3">
    <name type="scientific">Clostridium ganghwense</name>
    <dbReference type="NCBI Taxonomy" id="312089"/>
    <lineage>
        <taxon>Bacteria</taxon>
        <taxon>Bacillati</taxon>
        <taxon>Bacillota</taxon>
        <taxon>Clostridia</taxon>
        <taxon>Eubacteriales</taxon>
        <taxon>Clostridiaceae</taxon>
        <taxon>Clostridium</taxon>
    </lineage>
</organism>
<dbReference type="Proteomes" id="UP001079657">
    <property type="component" value="Unassembled WGS sequence"/>
</dbReference>
<feature type="transmembrane region" description="Helical" evidence="1">
    <location>
        <begin position="64"/>
        <end position="84"/>
    </location>
</feature>
<evidence type="ECO:0000313" key="2">
    <source>
        <dbReference type="EMBL" id="MCY6372152.1"/>
    </source>
</evidence>
<keyword evidence="3" id="KW-1185">Reference proteome</keyword>
<comment type="caution">
    <text evidence="2">The sequence shown here is derived from an EMBL/GenBank/DDBJ whole genome shotgun (WGS) entry which is preliminary data.</text>
</comment>
<evidence type="ECO:0000313" key="3">
    <source>
        <dbReference type="Proteomes" id="UP001079657"/>
    </source>
</evidence>
<feature type="transmembrane region" description="Helical" evidence="1">
    <location>
        <begin position="27"/>
        <end position="44"/>
    </location>
</feature>
<accession>A0ABT4CSW9</accession>
<sequence>MNWFKIGNIIFVIMLLIKTFFLKGNSIVVNTSLGIILVIIGLIYKEKYLDSKERNKIKNINRYIVANKRFYIILGILMIVLNIRKLSMFKDKFSHSLLEIFHIVCVITLISTIILYIKTKWDVL</sequence>
<keyword evidence="1" id="KW-0472">Membrane</keyword>
<feature type="transmembrane region" description="Helical" evidence="1">
    <location>
        <begin position="6"/>
        <end position="22"/>
    </location>
</feature>
<dbReference type="RefSeq" id="WP_268051084.1">
    <property type="nucleotide sequence ID" value="NZ_JAPQES010000006.1"/>
</dbReference>
<reference evidence="2" key="1">
    <citation type="submission" date="2022-12" db="EMBL/GenBank/DDBJ databases">
        <authorList>
            <person name="Wang J."/>
        </authorList>
    </citation>
    <scope>NUCLEOTIDE SEQUENCE</scope>
    <source>
        <strain evidence="2">HY-42-06</strain>
    </source>
</reference>
<keyword evidence="1" id="KW-1133">Transmembrane helix</keyword>